<keyword evidence="7 10" id="KW-0067">ATP-binding</keyword>
<dbReference type="InterPro" id="IPR014046">
    <property type="entry name" value="C-di-AMP_synthase"/>
</dbReference>
<evidence type="ECO:0000256" key="5">
    <source>
        <dbReference type="ARBA" id="ARBA00022695"/>
    </source>
</evidence>
<proteinExistence type="inferred from homology"/>
<comment type="subunit">
    <text evidence="10">Probably a homodimer.</text>
</comment>
<dbReference type="InterPro" id="IPR050338">
    <property type="entry name" value="DisA"/>
</dbReference>
<evidence type="ECO:0000256" key="4">
    <source>
        <dbReference type="ARBA" id="ARBA00022692"/>
    </source>
</evidence>
<evidence type="ECO:0000256" key="2">
    <source>
        <dbReference type="ARBA" id="ARBA00022475"/>
    </source>
</evidence>
<feature type="transmembrane region" description="Helical" evidence="10">
    <location>
        <begin position="12"/>
        <end position="31"/>
    </location>
</feature>
<evidence type="ECO:0000313" key="13">
    <source>
        <dbReference type="Proteomes" id="UP000318509"/>
    </source>
</evidence>
<accession>A0A537K5W9</accession>
<dbReference type="HAMAP" id="MF_01499">
    <property type="entry name" value="DacA"/>
    <property type="match status" value="1"/>
</dbReference>
<dbReference type="PANTHER" id="PTHR34185:SF1">
    <property type="entry name" value="DIADENYLATE CYCLASE"/>
    <property type="match status" value="1"/>
</dbReference>
<dbReference type="GO" id="GO:0005524">
    <property type="term" value="F:ATP binding"/>
    <property type="evidence" value="ECO:0007669"/>
    <property type="project" value="UniProtKB-UniRule"/>
</dbReference>
<feature type="transmembrane region" description="Helical" evidence="10">
    <location>
        <begin position="59"/>
        <end position="80"/>
    </location>
</feature>
<dbReference type="PIRSF" id="PIRSF004793">
    <property type="entry name" value="UCP004793"/>
    <property type="match status" value="1"/>
</dbReference>
<dbReference type="GO" id="GO:0004016">
    <property type="term" value="F:adenylate cyclase activity"/>
    <property type="evidence" value="ECO:0007669"/>
    <property type="project" value="UniProtKB-UniRule"/>
</dbReference>
<dbReference type="InterPro" id="IPR003390">
    <property type="entry name" value="DNA_integrity_scan_DisA_N"/>
</dbReference>
<dbReference type="InterPro" id="IPR034701">
    <property type="entry name" value="CdaA"/>
</dbReference>
<name>A0A537K5W9_9BACT</name>
<dbReference type="PANTHER" id="PTHR34185">
    <property type="entry name" value="DIADENYLATE CYCLASE"/>
    <property type="match status" value="1"/>
</dbReference>
<keyword evidence="4 10" id="KW-0812">Transmembrane</keyword>
<evidence type="ECO:0000256" key="6">
    <source>
        <dbReference type="ARBA" id="ARBA00022741"/>
    </source>
</evidence>
<dbReference type="Pfam" id="PF19293">
    <property type="entry name" value="CdaA_N"/>
    <property type="match status" value="1"/>
</dbReference>
<evidence type="ECO:0000256" key="9">
    <source>
        <dbReference type="ARBA" id="ARBA00023136"/>
    </source>
</evidence>
<dbReference type="PROSITE" id="PS51794">
    <property type="entry name" value="DAC"/>
    <property type="match status" value="1"/>
</dbReference>
<dbReference type="AlphaFoldDB" id="A0A537K5W9"/>
<keyword evidence="6 10" id="KW-0547">Nucleotide-binding</keyword>
<dbReference type="Proteomes" id="UP000318509">
    <property type="component" value="Unassembled WGS sequence"/>
</dbReference>
<dbReference type="GO" id="GO:0006171">
    <property type="term" value="P:cAMP biosynthetic process"/>
    <property type="evidence" value="ECO:0007669"/>
    <property type="project" value="InterPro"/>
</dbReference>
<comment type="catalytic activity">
    <reaction evidence="1 10">
        <text>2 ATP = 3',3'-c-di-AMP + 2 diphosphate</text>
        <dbReference type="Rhea" id="RHEA:35655"/>
        <dbReference type="ChEBI" id="CHEBI:30616"/>
        <dbReference type="ChEBI" id="CHEBI:33019"/>
        <dbReference type="ChEBI" id="CHEBI:71500"/>
        <dbReference type="EC" id="2.7.7.85"/>
    </reaction>
</comment>
<comment type="similarity">
    <text evidence="10">Belongs to the adenylate cyclase family. DacA/CdaA subfamily.</text>
</comment>
<dbReference type="InterPro" id="IPR036888">
    <property type="entry name" value="DNA_integrity_DisA_N_sf"/>
</dbReference>
<feature type="domain" description="DAC" evidence="11">
    <location>
        <begin position="81"/>
        <end position="244"/>
    </location>
</feature>
<gene>
    <name evidence="10" type="primary">dacA</name>
    <name evidence="12" type="ORF">E6H00_04695</name>
</gene>
<feature type="transmembrane region" description="Helical" evidence="10">
    <location>
        <begin position="36"/>
        <end position="53"/>
    </location>
</feature>
<evidence type="ECO:0000256" key="8">
    <source>
        <dbReference type="ARBA" id="ARBA00022989"/>
    </source>
</evidence>
<sequence>MPAPLPPFRWPWDLIDILVVTLIVFQILMLVRRTRAVQLVAGLGVLFAAYLISQTLQLYTLQWVLRSVAFALPFALLVLFQPELRRMVEQLGRGGVSLVGLTTHGLDREARIRLVNDVARAARILGSRKIGALIVLERSVGLADFIETGIRIDAVATVQLLINIFFPNTPLHDGALIIRGDRLVAAGCLLPLTERPGLSRALGTRHRAAIGITEETDAVAVVVSEETGTISLAREGRLTRGLTEEELKGTLLALSGPQPLPRASLGVPSFRVPVPVRVPGIWQWARRRGG</sequence>
<evidence type="ECO:0000313" key="12">
    <source>
        <dbReference type="EMBL" id="TMI91167.1"/>
    </source>
</evidence>
<comment type="caution">
    <text evidence="10">Lacks conserved residue(s) required for the propagation of feature annotation.</text>
</comment>
<evidence type="ECO:0000259" key="11">
    <source>
        <dbReference type="PROSITE" id="PS51794"/>
    </source>
</evidence>
<keyword evidence="8 10" id="KW-1133">Transmembrane helix</keyword>
<comment type="caution">
    <text evidence="12">The sequence shown here is derived from an EMBL/GenBank/DDBJ whole genome shotgun (WGS) entry which is preliminary data.</text>
</comment>
<dbReference type="SUPFAM" id="SSF143597">
    <property type="entry name" value="YojJ-like"/>
    <property type="match status" value="1"/>
</dbReference>
<evidence type="ECO:0000256" key="3">
    <source>
        <dbReference type="ARBA" id="ARBA00022679"/>
    </source>
</evidence>
<keyword evidence="2 10" id="KW-1003">Cell membrane</keyword>
<dbReference type="InterPro" id="IPR045585">
    <property type="entry name" value="CdaA_N"/>
</dbReference>
<organism evidence="12 13">
    <name type="scientific">Candidatus Segetimicrobium genomatis</name>
    <dbReference type="NCBI Taxonomy" id="2569760"/>
    <lineage>
        <taxon>Bacteria</taxon>
        <taxon>Bacillati</taxon>
        <taxon>Candidatus Sysuimicrobiota</taxon>
        <taxon>Candidatus Sysuimicrobiia</taxon>
        <taxon>Candidatus Sysuimicrobiales</taxon>
        <taxon>Candidatus Segetimicrobiaceae</taxon>
        <taxon>Candidatus Segetimicrobium</taxon>
    </lineage>
</organism>
<evidence type="ECO:0000256" key="10">
    <source>
        <dbReference type="HAMAP-Rule" id="MF_01499"/>
    </source>
</evidence>
<dbReference type="EC" id="2.7.7.85" evidence="10"/>
<dbReference type="EMBL" id="VBAK01000103">
    <property type="protein sequence ID" value="TMI91167.1"/>
    <property type="molecule type" value="Genomic_DNA"/>
</dbReference>
<dbReference type="FunFam" id="3.40.1700.10:FF:000002">
    <property type="entry name" value="Diadenylate cyclase"/>
    <property type="match status" value="1"/>
</dbReference>
<evidence type="ECO:0000256" key="1">
    <source>
        <dbReference type="ARBA" id="ARBA00000877"/>
    </source>
</evidence>
<dbReference type="Gene3D" id="3.40.1700.10">
    <property type="entry name" value="DNA integrity scanning protein, DisA, N-terminal domain"/>
    <property type="match status" value="1"/>
</dbReference>
<keyword evidence="9 10" id="KW-0472">Membrane</keyword>
<keyword evidence="5 10" id="KW-0548">Nucleotidyltransferase</keyword>
<dbReference type="NCBIfam" id="TIGR00159">
    <property type="entry name" value="diadenylate cyclase CdaA"/>
    <property type="match status" value="1"/>
</dbReference>
<dbReference type="GO" id="GO:0106408">
    <property type="term" value="F:diadenylate cyclase activity"/>
    <property type="evidence" value="ECO:0007669"/>
    <property type="project" value="UniProtKB-EC"/>
</dbReference>
<reference evidence="12 13" key="1">
    <citation type="journal article" date="2019" name="Nat. Microbiol.">
        <title>Mediterranean grassland soil C-N compound turnover is dependent on rainfall and depth, and is mediated by genomically divergent microorganisms.</title>
        <authorList>
            <person name="Diamond S."/>
            <person name="Andeer P.F."/>
            <person name="Li Z."/>
            <person name="Crits-Christoph A."/>
            <person name="Burstein D."/>
            <person name="Anantharaman K."/>
            <person name="Lane K.R."/>
            <person name="Thomas B.C."/>
            <person name="Pan C."/>
            <person name="Northen T.R."/>
            <person name="Banfield J.F."/>
        </authorList>
    </citation>
    <scope>NUCLEOTIDE SEQUENCE [LARGE SCALE GENOMIC DNA]</scope>
    <source>
        <strain evidence="12">NP_3</strain>
    </source>
</reference>
<evidence type="ECO:0000256" key="7">
    <source>
        <dbReference type="ARBA" id="ARBA00022840"/>
    </source>
</evidence>
<protein>
    <recommendedName>
        <fullName evidence="10">Diadenylate cyclase</fullName>
        <shortName evidence="10">DAC</shortName>
        <ecNumber evidence="10">2.7.7.85</ecNumber>
    </recommendedName>
    <alternativeName>
        <fullName evidence="10">Cyclic-di-AMP synthase</fullName>
        <shortName evidence="10">c-di-AMP synthase</shortName>
    </alternativeName>
</protein>
<keyword evidence="3 10" id="KW-0808">Transferase</keyword>
<comment type="function">
    <text evidence="10">Catalyzes the condensation of 2 ATP molecules into cyclic di-AMP (c-di-AMP), a second messenger used to regulate differing processes in different bacteria.</text>
</comment>
<dbReference type="Pfam" id="PF02457">
    <property type="entry name" value="DAC"/>
    <property type="match status" value="1"/>
</dbReference>